<evidence type="ECO:0000313" key="2">
    <source>
        <dbReference type="EMBL" id="GEB54211.1"/>
    </source>
</evidence>
<dbReference type="RefSeq" id="WP_030888704.1">
    <property type="nucleotide sequence ID" value="NZ_BJMM01000091.1"/>
</dbReference>
<dbReference type="OrthoDB" id="4117724at2"/>
<dbReference type="AlphaFoldDB" id="A0A4Y3R951"/>
<keyword evidence="3" id="KW-1185">Reference proteome</keyword>
<evidence type="ECO:0000259" key="1">
    <source>
        <dbReference type="Pfam" id="PF26366"/>
    </source>
</evidence>
<dbReference type="EMBL" id="BJMM01000091">
    <property type="protein sequence ID" value="GEB54211.1"/>
    <property type="molecule type" value="Genomic_DNA"/>
</dbReference>
<proteinExistence type="predicted"/>
<comment type="caution">
    <text evidence="2">The sequence shown here is derived from an EMBL/GenBank/DDBJ whole genome shotgun (WGS) entry which is preliminary data.</text>
</comment>
<dbReference type="Pfam" id="PF26366">
    <property type="entry name" value="DUF8094"/>
    <property type="match status" value="1"/>
</dbReference>
<feature type="domain" description="DUF8094" evidence="1">
    <location>
        <begin position="29"/>
        <end position="330"/>
    </location>
</feature>
<evidence type="ECO:0000313" key="3">
    <source>
        <dbReference type="Proteomes" id="UP000319210"/>
    </source>
</evidence>
<gene>
    <name evidence="2" type="ORF">SCA03_67620</name>
</gene>
<accession>A0A4Y3R951</accession>
<name>A0A4Y3R951_STRCI</name>
<reference evidence="2 3" key="1">
    <citation type="submission" date="2019-06" db="EMBL/GenBank/DDBJ databases">
        <title>Whole genome shotgun sequence of Streptomyces cacaoi subsp. cacaoi NBRC 12748.</title>
        <authorList>
            <person name="Hosoyama A."/>
            <person name="Uohara A."/>
            <person name="Ohji S."/>
            <person name="Ichikawa N."/>
        </authorList>
    </citation>
    <scope>NUCLEOTIDE SEQUENCE [LARGE SCALE GENOMIC DNA]</scope>
    <source>
        <strain evidence="2 3">NBRC 12748</strain>
    </source>
</reference>
<protein>
    <recommendedName>
        <fullName evidence="1">DUF8094 domain-containing protein</fullName>
    </recommendedName>
</protein>
<sequence length="332" mass="35920">MAGLASTAVLLSGCGLSFGSGDDDKVKAPQGVVTETQAEKIVDRYVSVAKEADAKRDGKLLATVEGGGQLERGRAQYAHHPHMTAAERKESAAPDDYVDREFLIPRKGRATWFAVTARPKGGPADGERQLLVFDREKGSRSWHNMASVTAAPAGDDKKEGPLRFAEDKHGFARAVPSDSSRHRVKSPDELPGVLADLYTLRSPLESSAFADTKTARSVHDAAQGVEEKLGQHASATFSQGKNKDSATDKVYALETRDRGTFVVFNTAIDQHQQVASAGMTMTPDREMYPFVGKKAAKGFTIHRLHQFSALVPARGKIELLGYQVTVTDATRK</sequence>
<dbReference type="Proteomes" id="UP000319210">
    <property type="component" value="Unassembled WGS sequence"/>
</dbReference>
<dbReference type="InterPro" id="IPR058407">
    <property type="entry name" value="DUF8094"/>
</dbReference>
<organism evidence="2 3">
    <name type="scientific">Streptomyces cacaoi</name>
    <dbReference type="NCBI Taxonomy" id="1898"/>
    <lineage>
        <taxon>Bacteria</taxon>
        <taxon>Bacillati</taxon>
        <taxon>Actinomycetota</taxon>
        <taxon>Actinomycetes</taxon>
        <taxon>Kitasatosporales</taxon>
        <taxon>Streptomycetaceae</taxon>
        <taxon>Streptomyces</taxon>
    </lineage>
</organism>